<dbReference type="SUPFAM" id="SSF52980">
    <property type="entry name" value="Restriction endonuclease-like"/>
    <property type="match status" value="1"/>
</dbReference>
<sequence>MPRADPDQAPWVARRQAGIFTAAQALTEGMSQRQVRRRLAAGRWRRVAGRGLSLAGDEPPSTMQLAWAARLTHPGATVSHATAAALLGLRGVQQSRDAHVIVAPGRRSNRGIVTHQLRLTASETLRFATGSSAPVTITDRRRTALDLLATYDLGEALPLWAWVSTRRILDVSDLETAIERRRGWTGTENLRRLARFAATGAVSRAERLLHDLLRDAAVTGWAANVEVRDRQGLIGVVDLLFGTARLVVEVDGFTGHSSPLDLRRDAERYTRLTAAGYRVVRFTWADLTQRPHWVVSTIRDLVSKAV</sequence>
<organism evidence="3 4">
    <name type="scientific">Spongisporangium articulatum</name>
    <dbReference type="NCBI Taxonomy" id="3362603"/>
    <lineage>
        <taxon>Bacteria</taxon>
        <taxon>Bacillati</taxon>
        <taxon>Actinomycetota</taxon>
        <taxon>Actinomycetes</taxon>
        <taxon>Kineosporiales</taxon>
        <taxon>Kineosporiaceae</taxon>
        <taxon>Spongisporangium</taxon>
    </lineage>
</organism>
<keyword evidence="4" id="KW-1185">Reference proteome</keyword>
<gene>
    <name evidence="3" type="ORF">ACIB24_12285</name>
</gene>
<comment type="caution">
    <text evidence="3">The sequence shown here is derived from an EMBL/GenBank/DDBJ whole genome shotgun (WGS) entry which is preliminary data.</text>
</comment>
<dbReference type="InterPro" id="IPR025159">
    <property type="entry name" value="AbiEi_N"/>
</dbReference>
<dbReference type="RefSeq" id="WP_398280270.1">
    <property type="nucleotide sequence ID" value="NZ_JBITLV010000003.1"/>
</dbReference>
<evidence type="ECO:0000259" key="1">
    <source>
        <dbReference type="Pfam" id="PF04480"/>
    </source>
</evidence>
<proteinExistence type="predicted"/>
<evidence type="ECO:0000313" key="3">
    <source>
        <dbReference type="EMBL" id="MFI7587843.1"/>
    </source>
</evidence>
<dbReference type="Proteomes" id="UP001612915">
    <property type="component" value="Unassembled WGS sequence"/>
</dbReference>
<dbReference type="Pfam" id="PF13338">
    <property type="entry name" value="AbiEi_4"/>
    <property type="match status" value="1"/>
</dbReference>
<evidence type="ECO:0000259" key="2">
    <source>
        <dbReference type="Pfam" id="PF13338"/>
    </source>
</evidence>
<accession>A0ABW8APC3</accession>
<feature type="domain" description="AbiEi antitoxin N-terminal" evidence="2">
    <location>
        <begin position="13"/>
        <end position="52"/>
    </location>
</feature>
<protein>
    <submittedName>
        <fullName evidence="3">DUF559 domain-containing protein</fullName>
    </submittedName>
</protein>
<dbReference type="Gene3D" id="3.40.960.10">
    <property type="entry name" value="VSR Endonuclease"/>
    <property type="match status" value="1"/>
</dbReference>
<dbReference type="InterPro" id="IPR007569">
    <property type="entry name" value="DUF559"/>
</dbReference>
<dbReference type="InterPro" id="IPR011335">
    <property type="entry name" value="Restrct_endonuc-II-like"/>
</dbReference>
<reference evidence="3 4" key="1">
    <citation type="submission" date="2024-10" db="EMBL/GenBank/DDBJ databases">
        <title>The Natural Products Discovery Center: Release of the First 8490 Sequenced Strains for Exploring Actinobacteria Biosynthetic Diversity.</title>
        <authorList>
            <person name="Kalkreuter E."/>
            <person name="Kautsar S.A."/>
            <person name="Yang D."/>
            <person name="Bader C.D."/>
            <person name="Teijaro C.N."/>
            <person name="Fluegel L."/>
            <person name="Davis C.M."/>
            <person name="Simpson J.R."/>
            <person name="Lauterbach L."/>
            <person name="Steele A.D."/>
            <person name="Gui C."/>
            <person name="Meng S."/>
            <person name="Li G."/>
            <person name="Viehrig K."/>
            <person name="Ye F."/>
            <person name="Su P."/>
            <person name="Kiefer A.F."/>
            <person name="Nichols A."/>
            <person name="Cepeda A.J."/>
            <person name="Yan W."/>
            <person name="Fan B."/>
            <person name="Jiang Y."/>
            <person name="Adhikari A."/>
            <person name="Zheng C.-J."/>
            <person name="Schuster L."/>
            <person name="Cowan T.M."/>
            <person name="Smanski M.J."/>
            <person name="Chevrette M.G."/>
            <person name="De Carvalho L.P.S."/>
            <person name="Shen B."/>
        </authorList>
    </citation>
    <scope>NUCLEOTIDE SEQUENCE [LARGE SCALE GENOMIC DNA]</scope>
    <source>
        <strain evidence="3 4">NPDC049639</strain>
    </source>
</reference>
<evidence type="ECO:0000313" key="4">
    <source>
        <dbReference type="Proteomes" id="UP001612915"/>
    </source>
</evidence>
<dbReference type="Pfam" id="PF04480">
    <property type="entry name" value="DUF559"/>
    <property type="match status" value="1"/>
</dbReference>
<dbReference type="EMBL" id="JBITLV010000003">
    <property type="protein sequence ID" value="MFI7587843.1"/>
    <property type="molecule type" value="Genomic_DNA"/>
</dbReference>
<name>A0ABW8APC3_9ACTN</name>
<feature type="domain" description="DUF559" evidence="1">
    <location>
        <begin position="203"/>
        <end position="300"/>
    </location>
</feature>